<reference evidence="2" key="1">
    <citation type="submission" date="2023-10" db="EMBL/GenBank/DDBJ databases">
        <authorList>
            <person name="Hackl T."/>
        </authorList>
    </citation>
    <scope>NUCLEOTIDE SEQUENCE</scope>
</reference>
<dbReference type="AlphaFoldDB" id="A0AAI8V9K6"/>
<keyword evidence="3" id="KW-1185">Reference proteome</keyword>
<name>A0AAI8V9K6_9PEZI</name>
<evidence type="ECO:0000313" key="2">
    <source>
        <dbReference type="EMBL" id="CAJ2500934.1"/>
    </source>
</evidence>
<accession>A0AAI8V9K6</accession>
<organism evidence="2 3">
    <name type="scientific">Anthostomella pinea</name>
    <dbReference type="NCBI Taxonomy" id="933095"/>
    <lineage>
        <taxon>Eukaryota</taxon>
        <taxon>Fungi</taxon>
        <taxon>Dikarya</taxon>
        <taxon>Ascomycota</taxon>
        <taxon>Pezizomycotina</taxon>
        <taxon>Sordariomycetes</taxon>
        <taxon>Xylariomycetidae</taxon>
        <taxon>Xylariales</taxon>
        <taxon>Xylariaceae</taxon>
        <taxon>Anthostomella</taxon>
    </lineage>
</organism>
<sequence>MARPKKVRNGTTVEAAPSHDSSPTYAAYDNLAEGENRPLFALRVYDTTTQPAAASDDHVRYAAKVVGLPMTADVTDDERAQRCREDQIAEVAARKSAGLQDWFLPGTYMTDSHLFGIHVITRLERGFITWWEEAIHSTDPLKRFLPEKLEDKKTYPFGTHLSVVWGVGEHVEIDPEDGEEPSPGMEVSLNRIIYLDLGLSWRRHRMEWFYNQYVADGGLDQEFESLPRASLL</sequence>
<protein>
    <submittedName>
        <fullName evidence="2">Uu.00g037870.m01.CDS01</fullName>
    </submittedName>
</protein>
<feature type="region of interest" description="Disordered" evidence="1">
    <location>
        <begin position="1"/>
        <end position="24"/>
    </location>
</feature>
<proteinExistence type="predicted"/>
<gene>
    <name evidence="2" type="ORF">KHLLAP_LOCUS1402</name>
</gene>
<evidence type="ECO:0000313" key="3">
    <source>
        <dbReference type="Proteomes" id="UP001295740"/>
    </source>
</evidence>
<dbReference type="Proteomes" id="UP001295740">
    <property type="component" value="Unassembled WGS sequence"/>
</dbReference>
<dbReference type="EMBL" id="CAUWAG010000003">
    <property type="protein sequence ID" value="CAJ2500934.1"/>
    <property type="molecule type" value="Genomic_DNA"/>
</dbReference>
<comment type="caution">
    <text evidence="2">The sequence shown here is derived from an EMBL/GenBank/DDBJ whole genome shotgun (WGS) entry which is preliminary data.</text>
</comment>
<evidence type="ECO:0000256" key="1">
    <source>
        <dbReference type="SAM" id="MobiDB-lite"/>
    </source>
</evidence>